<proteinExistence type="predicted"/>
<evidence type="ECO:0000313" key="1">
    <source>
        <dbReference type="EMBL" id="EKC28662.1"/>
    </source>
</evidence>
<protein>
    <submittedName>
        <fullName evidence="1">Uncharacterized protein</fullName>
    </submittedName>
</protein>
<name>K1PWE5_MAGGI</name>
<organism evidence="1">
    <name type="scientific">Magallana gigas</name>
    <name type="common">Pacific oyster</name>
    <name type="synonym">Crassostrea gigas</name>
    <dbReference type="NCBI Taxonomy" id="29159"/>
    <lineage>
        <taxon>Eukaryota</taxon>
        <taxon>Metazoa</taxon>
        <taxon>Spiralia</taxon>
        <taxon>Lophotrochozoa</taxon>
        <taxon>Mollusca</taxon>
        <taxon>Bivalvia</taxon>
        <taxon>Autobranchia</taxon>
        <taxon>Pteriomorphia</taxon>
        <taxon>Ostreida</taxon>
        <taxon>Ostreoidea</taxon>
        <taxon>Ostreidae</taxon>
        <taxon>Magallana</taxon>
    </lineage>
</organism>
<sequence>MNLRHKGHGKPRGGSQFTHDVIMCVDRQVRQKEWEHGKLTGCLYCSKQIEHSITSVVKQLSSSLAVAMMVVFLYEEFKTKVLNKHSELLGCLAHSTICMERSG</sequence>
<dbReference type="HOGENOM" id="CLU_2266282_0_0_1"/>
<reference evidence="1" key="1">
    <citation type="journal article" date="2012" name="Nature">
        <title>The oyster genome reveals stress adaptation and complexity of shell formation.</title>
        <authorList>
            <person name="Zhang G."/>
            <person name="Fang X."/>
            <person name="Guo X."/>
            <person name="Li L."/>
            <person name="Luo R."/>
            <person name="Xu F."/>
            <person name="Yang P."/>
            <person name="Zhang L."/>
            <person name="Wang X."/>
            <person name="Qi H."/>
            <person name="Xiong Z."/>
            <person name="Que H."/>
            <person name="Xie Y."/>
            <person name="Holland P.W."/>
            <person name="Paps J."/>
            <person name="Zhu Y."/>
            <person name="Wu F."/>
            <person name="Chen Y."/>
            <person name="Wang J."/>
            <person name="Peng C."/>
            <person name="Meng J."/>
            <person name="Yang L."/>
            <person name="Liu J."/>
            <person name="Wen B."/>
            <person name="Zhang N."/>
            <person name="Huang Z."/>
            <person name="Zhu Q."/>
            <person name="Feng Y."/>
            <person name="Mount A."/>
            <person name="Hedgecock D."/>
            <person name="Xu Z."/>
            <person name="Liu Y."/>
            <person name="Domazet-Loso T."/>
            <person name="Du Y."/>
            <person name="Sun X."/>
            <person name="Zhang S."/>
            <person name="Liu B."/>
            <person name="Cheng P."/>
            <person name="Jiang X."/>
            <person name="Li J."/>
            <person name="Fan D."/>
            <person name="Wang W."/>
            <person name="Fu W."/>
            <person name="Wang T."/>
            <person name="Wang B."/>
            <person name="Zhang J."/>
            <person name="Peng Z."/>
            <person name="Li Y."/>
            <person name="Li N."/>
            <person name="Wang J."/>
            <person name="Chen M."/>
            <person name="He Y."/>
            <person name="Tan F."/>
            <person name="Song X."/>
            <person name="Zheng Q."/>
            <person name="Huang R."/>
            <person name="Yang H."/>
            <person name="Du X."/>
            <person name="Chen L."/>
            <person name="Yang M."/>
            <person name="Gaffney P.M."/>
            <person name="Wang S."/>
            <person name="Luo L."/>
            <person name="She Z."/>
            <person name="Ming Y."/>
            <person name="Huang W."/>
            <person name="Zhang S."/>
            <person name="Huang B."/>
            <person name="Zhang Y."/>
            <person name="Qu T."/>
            <person name="Ni P."/>
            <person name="Miao G."/>
            <person name="Wang J."/>
            <person name="Wang Q."/>
            <person name="Steinberg C.E."/>
            <person name="Wang H."/>
            <person name="Li N."/>
            <person name="Qian L."/>
            <person name="Zhang G."/>
            <person name="Li Y."/>
            <person name="Yang H."/>
            <person name="Liu X."/>
            <person name="Wang J."/>
            <person name="Yin Y."/>
            <person name="Wang J."/>
        </authorList>
    </citation>
    <scope>NUCLEOTIDE SEQUENCE [LARGE SCALE GENOMIC DNA]</scope>
    <source>
        <strain evidence="1">05x7-T-G4-1.051#20</strain>
    </source>
</reference>
<accession>K1PWE5</accession>
<dbReference type="InParanoid" id="K1PWE5"/>
<dbReference type="EMBL" id="JH817792">
    <property type="protein sequence ID" value="EKC28662.1"/>
    <property type="molecule type" value="Genomic_DNA"/>
</dbReference>
<dbReference type="AlphaFoldDB" id="K1PWE5"/>
<gene>
    <name evidence="1" type="ORF">CGI_10004342</name>
</gene>